<dbReference type="CDD" id="cd08195">
    <property type="entry name" value="DHQS"/>
    <property type="match status" value="1"/>
</dbReference>
<feature type="domain" description="3-dehydroquinate synthase C-terminal" evidence="19">
    <location>
        <begin position="182"/>
        <end position="325"/>
    </location>
</feature>
<evidence type="ECO:0000256" key="6">
    <source>
        <dbReference type="ARBA" id="ARBA00005412"/>
    </source>
</evidence>
<dbReference type="Pfam" id="PF24621">
    <property type="entry name" value="DHQS_C"/>
    <property type="match status" value="1"/>
</dbReference>
<dbReference type="Gene3D" id="1.20.1090.10">
    <property type="entry name" value="Dehydroquinate synthase-like - alpha domain"/>
    <property type="match status" value="1"/>
</dbReference>
<protein>
    <recommendedName>
        <fullName evidence="8">3-dehydroquinate synthase</fullName>
        <ecNumber evidence="7">4.2.3.4</ecNumber>
    </recommendedName>
</protein>
<evidence type="ECO:0000259" key="18">
    <source>
        <dbReference type="Pfam" id="PF01761"/>
    </source>
</evidence>
<dbReference type="InterPro" id="IPR050071">
    <property type="entry name" value="Dehydroquinate_synthase"/>
</dbReference>
<organism evidence="20">
    <name type="scientific">uncultured organism</name>
    <dbReference type="NCBI Taxonomy" id="155900"/>
    <lineage>
        <taxon>unclassified sequences</taxon>
        <taxon>environmental samples</taxon>
    </lineage>
</organism>
<dbReference type="Gene3D" id="3.40.50.1970">
    <property type="match status" value="1"/>
</dbReference>
<sequence>MTATPRTVHVDLAERGYPITIGHGLLGGEAFTRQLRGDQVLIVTNETVAPLYLQAVRTALYDRHVETLVLPDGEAYKTLATLERVYDALVAARFDRSATLLALGGGVIGDLTGFAAATYQRGVDFIQVPTTLLAMVDSSVGGKTAVNHPEGKNMIGAFHQPRLVLADTATLESLPEREFRAGLAEVIKYGVIQDYAFFQWLQRHLDEVLARDPEALAHVIEQSCRDKARVVAADERETGQRALLNLGHTFGHAIETVTGYTDWLHGEAVAAGICMAAWMSVREGRMARTAFQRIHDLIAAAGLPTRPPAVDAGRFRGCMEIDKKARGGRLRLVLLEGIGNAMVTGGFDDAALEATLAEYLEAPGAE</sequence>
<dbReference type="FunFam" id="3.40.50.1970:FF:000001">
    <property type="entry name" value="3-dehydroquinate synthase"/>
    <property type="match status" value="1"/>
</dbReference>
<dbReference type="Pfam" id="PF01761">
    <property type="entry name" value="DHQ_synthase"/>
    <property type="match status" value="1"/>
</dbReference>
<evidence type="ECO:0000256" key="2">
    <source>
        <dbReference type="ARBA" id="ARBA00001911"/>
    </source>
</evidence>
<accession>A0A5B8R8H6</accession>
<reference evidence="20" key="1">
    <citation type="submission" date="2019-06" db="EMBL/GenBank/DDBJ databases">
        <authorList>
            <person name="Murdoch R.W."/>
            <person name="Fathepure B."/>
        </authorList>
    </citation>
    <scope>NUCLEOTIDE SEQUENCE</scope>
</reference>
<evidence type="ECO:0000313" key="20">
    <source>
        <dbReference type="EMBL" id="QEA05026.1"/>
    </source>
</evidence>
<comment type="pathway">
    <text evidence="5">Metabolic intermediate biosynthesis; chorismate biosynthesis; chorismate from D-erythrose 4-phosphate and phosphoenolpyruvate: step 2/7.</text>
</comment>
<comment type="subcellular location">
    <subcellularLocation>
        <location evidence="4">Cytoplasm</location>
    </subcellularLocation>
</comment>
<dbReference type="GO" id="GO:0000166">
    <property type="term" value="F:nucleotide binding"/>
    <property type="evidence" value="ECO:0007669"/>
    <property type="project" value="UniProtKB-KW"/>
</dbReference>
<dbReference type="InterPro" id="IPR030963">
    <property type="entry name" value="DHQ_synth_fam"/>
</dbReference>
<dbReference type="PANTHER" id="PTHR43622">
    <property type="entry name" value="3-DEHYDROQUINATE SYNTHASE"/>
    <property type="match status" value="1"/>
</dbReference>
<comment type="catalytic activity">
    <reaction evidence="1">
        <text>7-phospho-2-dehydro-3-deoxy-D-arabino-heptonate = 3-dehydroquinate + phosphate</text>
        <dbReference type="Rhea" id="RHEA:21968"/>
        <dbReference type="ChEBI" id="CHEBI:32364"/>
        <dbReference type="ChEBI" id="CHEBI:43474"/>
        <dbReference type="ChEBI" id="CHEBI:58394"/>
        <dbReference type="EC" id="4.2.3.4"/>
    </reaction>
</comment>
<dbReference type="PANTHER" id="PTHR43622:SF7">
    <property type="entry name" value="3-DEHYDROQUINATE SYNTHASE, CHLOROPLASTIC"/>
    <property type="match status" value="1"/>
</dbReference>
<dbReference type="GO" id="GO:0008652">
    <property type="term" value="P:amino acid biosynthetic process"/>
    <property type="evidence" value="ECO:0007669"/>
    <property type="project" value="UniProtKB-KW"/>
</dbReference>
<dbReference type="GO" id="GO:0003856">
    <property type="term" value="F:3-dehydroquinate synthase activity"/>
    <property type="evidence" value="ECO:0007669"/>
    <property type="project" value="UniProtKB-EC"/>
</dbReference>
<dbReference type="InterPro" id="IPR030960">
    <property type="entry name" value="DHQS/DOIS_N"/>
</dbReference>
<proteinExistence type="inferred from homology"/>
<evidence type="ECO:0000256" key="14">
    <source>
        <dbReference type="ARBA" id="ARBA00023027"/>
    </source>
</evidence>
<evidence type="ECO:0000259" key="19">
    <source>
        <dbReference type="Pfam" id="PF24621"/>
    </source>
</evidence>
<evidence type="ECO:0000256" key="3">
    <source>
        <dbReference type="ARBA" id="ARBA00001941"/>
    </source>
</evidence>
<evidence type="ECO:0000256" key="13">
    <source>
        <dbReference type="ARBA" id="ARBA00022833"/>
    </source>
</evidence>
<evidence type="ECO:0000256" key="16">
    <source>
        <dbReference type="ARBA" id="ARBA00023239"/>
    </source>
</evidence>
<evidence type="ECO:0000256" key="12">
    <source>
        <dbReference type="ARBA" id="ARBA00022741"/>
    </source>
</evidence>
<evidence type="ECO:0000256" key="15">
    <source>
        <dbReference type="ARBA" id="ARBA00023141"/>
    </source>
</evidence>
<feature type="domain" description="3-dehydroquinate synthase N-terminal" evidence="18">
    <location>
        <begin position="68"/>
        <end position="180"/>
    </location>
</feature>
<keyword evidence="12" id="KW-0547">Nucleotide-binding</keyword>
<evidence type="ECO:0000256" key="17">
    <source>
        <dbReference type="ARBA" id="ARBA00023285"/>
    </source>
</evidence>
<evidence type="ECO:0000256" key="9">
    <source>
        <dbReference type="ARBA" id="ARBA00022490"/>
    </source>
</evidence>
<evidence type="ECO:0000256" key="4">
    <source>
        <dbReference type="ARBA" id="ARBA00004496"/>
    </source>
</evidence>
<evidence type="ECO:0000256" key="1">
    <source>
        <dbReference type="ARBA" id="ARBA00001393"/>
    </source>
</evidence>
<evidence type="ECO:0000256" key="8">
    <source>
        <dbReference type="ARBA" id="ARBA00017684"/>
    </source>
</evidence>
<comment type="similarity">
    <text evidence="6">Belongs to the sugar phosphate cyclases superfamily. Dehydroquinate synthase family.</text>
</comment>
<keyword evidence="15" id="KW-0057">Aromatic amino acid biosynthesis</keyword>
<dbReference type="AlphaFoldDB" id="A0A5B8R8H6"/>
<evidence type="ECO:0000256" key="5">
    <source>
        <dbReference type="ARBA" id="ARBA00004661"/>
    </source>
</evidence>
<evidence type="ECO:0000256" key="10">
    <source>
        <dbReference type="ARBA" id="ARBA00022605"/>
    </source>
</evidence>
<dbReference type="GO" id="GO:0046872">
    <property type="term" value="F:metal ion binding"/>
    <property type="evidence" value="ECO:0007669"/>
    <property type="project" value="UniProtKB-KW"/>
</dbReference>
<comment type="cofactor">
    <cofactor evidence="3">
        <name>Co(2+)</name>
        <dbReference type="ChEBI" id="CHEBI:48828"/>
    </cofactor>
</comment>
<keyword evidence="11" id="KW-0479">Metal-binding</keyword>
<keyword evidence="10" id="KW-0028">Amino-acid biosynthesis</keyword>
<dbReference type="PIRSF" id="PIRSF001455">
    <property type="entry name" value="DHQ_synth"/>
    <property type="match status" value="1"/>
</dbReference>
<dbReference type="InterPro" id="IPR056179">
    <property type="entry name" value="DHQS_C"/>
</dbReference>
<dbReference type="NCBIfam" id="TIGR01357">
    <property type="entry name" value="aroB"/>
    <property type="match status" value="1"/>
</dbReference>
<dbReference type="GO" id="GO:0009073">
    <property type="term" value="P:aromatic amino acid family biosynthetic process"/>
    <property type="evidence" value="ECO:0007669"/>
    <property type="project" value="UniProtKB-KW"/>
</dbReference>
<comment type="cofactor">
    <cofactor evidence="2">
        <name>NAD(+)</name>
        <dbReference type="ChEBI" id="CHEBI:57540"/>
    </cofactor>
</comment>
<keyword evidence="9" id="KW-0963">Cytoplasm</keyword>
<keyword evidence="14" id="KW-0520">NAD</keyword>
<dbReference type="SUPFAM" id="SSF56796">
    <property type="entry name" value="Dehydroquinate synthase-like"/>
    <property type="match status" value="1"/>
</dbReference>
<dbReference type="EMBL" id="MN079093">
    <property type="protein sequence ID" value="QEA05026.1"/>
    <property type="molecule type" value="Genomic_DNA"/>
</dbReference>
<gene>
    <name evidence="20" type="primary">aroB</name>
    <name evidence="20" type="ORF">KBTEX_01345</name>
</gene>
<evidence type="ECO:0000256" key="7">
    <source>
        <dbReference type="ARBA" id="ARBA00013031"/>
    </source>
</evidence>
<name>A0A5B8R8H6_9ZZZZ</name>
<keyword evidence="16 20" id="KW-0456">Lyase</keyword>
<dbReference type="InterPro" id="IPR016037">
    <property type="entry name" value="DHQ_synth_AroB"/>
</dbReference>
<dbReference type="HAMAP" id="MF_00110">
    <property type="entry name" value="DHQ_synthase"/>
    <property type="match status" value="1"/>
</dbReference>
<keyword evidence="13" id="KW-0862">Zinc</keyword>
<dbReference type="EC" id="4.2.3.4" evidence="7"/>
<keyword evidence="17" id="KW-0170">Cobalt</keyword>
<evidence type="ECO:0000256" key="11">
    <source>
        <dbReference type="ARBA" id="ARBA00022723"/>
    </source>
</evidence>